<sequence length="68" mass="7816">VDERRPVLSANHTARYRYHGDGVSRLGDRSARLHRDRFSVGNFSGTVCFCRLQRESSSEGQHMLQSHQ</sequence>
<name>A0ABV0VJ70_9TELE</name>
<evidence type="ECO:0000313" key="2">
    <source>
        <dbReference type="Proteomes" id="UP001482620"/>
    </source>
</evidence>
<organism evidence="1 2">
    <name type="scientific">Ilyodon furcidens</name>
    <name type="common">goldbreast splitfin</name>
    <dbReference type="NCBI Taxonomy" id="33524"/>
    <lineage>
        <taxon>Eukaryota</taxon>
        <taxon>Metazoa</taxon>
        <taxon>Chordata</taxon>
        <taxon>Craniata</taxon>
        <taxon>Vertebrata</taxon>
        <taxon>Euteleostomi</taxon>
        <taxon>Actinopterygii</taxon>
        <taxon>Neopterygii</taxon>
        <taxon>Teleostei</taxon>
        <taxon>Neoteleostei</taxon>
        <taxon>Acanthomorphata</taxon>
        <taxon>Ovalentaria</taxon>
        <taxon>Atherinomorphae</taxon>
        <taxon>Cyprinodontiformes</taxon>
        <taxon>Goodeidae</taxon>
        <taxon>Ilyodon</taxon>
    </lineage>
</organism>
<reference evidence="1 2" key="1">
    <citation type="submission" date="2021-06" db="EMBL/GenBank/DDBJ databases">
        <authorList>
            <person name="Palmer J.M."/>
        </authorList>
    </citation>
    <scope>NUCLEOTIDE SEQUENCE [LARGE SCALE GENOMIC DNA]</scope>
    <source>
        <strain evidence="2">if_2019</strain>
        <tissue evidence="1">Muscle</tissue>
    </source>
</reference>
<comment type="caution">
    <text evidence="1">The sequence shown here is derived from an EMBL/GenBank/DDBJ whole genome shotgun (WGS) entry which is preliminary data.</text>
</comment>
<gene>
    <name evidence="1" type="ORF">ILYODFUR_022568</name>
</gene>
<feature type="non-terminal residue" evidence="1">
    <location>
        <position position="1"/>
    </location>
</feature>
<dbReference type="EMBL" id="JAHRIQ010106769">
    <property type="protein sequence ID" value="MEQ2256267.1"/>
    <property type="molecule type" value="Genomic_DNA"/>
</dbReference>
<evidence type="ECO:0000313" key="1">
    <source>
        <dbReference type="EMBL" id="MEQ2256267.1"/>
    </source>
</evidence>
<keyword evidence="2" id="KW-1185">Reference proteome</keyword>
<accession>A0ABV0VJ70</accession>
<protein>
    <submittedName>
        <fullName evidence="1">Uncharacterized protein</fullName>
    </submittedName>
</protein>
<proteinExistence type="predicted"/>
<dbReference type="Proteomes" id="UP001482620">
    <property type="component" value="Unassembled WGS sequence"/>
</dbReference>